<dbReference type="EMBL" id="MJFZ01000058">
    <property type="protein sequence ID" value="RAW39864.1"/>
    <property type="molecule type" value="Genomic_DNA"/>
</dbReference>
<name>A0A329SSI2_9STRA</name>
<evidence type="ECO:0000313" key="2">
    <source>
        <dbReference type="EMBL" id="RAW39864.1"/>
    </source>
</evidence>
<dbReference type="EMBL" id="RCMI01001506">
    <property type="protein sequence ID" value="KAG2884304.1"/>
    <property type="molecule type" value="Genomic_DNA"/>
</dbReference>
<organism evidence="2 3">
    <name type="scientific">Phytophthora cactorum</name>
    <dbReference type="NCBI Taxonomy" id="29920"/>
    <lineage>
        <taxon>Eukaryota</taxon>
        <taxon>Sar</taxon>
        <taxon>Stramenopiles</taxon>
        <taxon>Oomycota</taxon>
        <taxon>Peronosporomycetes</taxon>
        <taxon>Peronosporales</taxon>
        <taxon>Peronosporaceae</taxon>
        <taxon>Phytophthora</taxon>
    </lineage>
</organism>
<dbReference type="Proteomes" id="UP000774804">
    <property type="component" value="Unassembled WGS sequence"/>
</dbReference>
<evidence type="ECO:0000313" key="3">
    <source>
        <dbReference type="Proteomes" id="UP000251314"/>
    </source>
</evidence>
<protein>
    <submittedName>
        <fullName evidence="2">Uncharacterized protein</fullName>
    </submittedName>
</protein>
<dbReference type="VEuPathDB" id="FungiDB:PC110_g3959"/>
<reference evidence="1" key="2">
    <citation type="submission" date="2018-10" db="EMBL/GenBank/DDBJ databases">
        <title>Effector identification in a new, highly contiguous assembly of the strawberry crown rot pathogen Phytophthora cactorum.</title>
        <authorList>
            <person name="Armitage A.D."/>
            <person name="Nellist C.F."/>
            <person name="Bates H."/>
            <person name="Vickerstaff R.J."/>
            <person name="Harrison R.J."/>
        </authorList>
    </citation>
    <scope>NUCLEOTIDE SEQUENCE</scope>
    <source>
        <strain evidence="1">4032</strain>
    </source>
</reference>
<proteinExistence type="predicted"/>
<sequence>MMALVSDNGVWTSLRTIVRMLDPIIFALQKFESDGVFVSAVYRWFRWLRYHSAYGVTSPEQEADQSQLSESGDAPVEHDPVHLVGIQLLSDTVERIAAAAPGEPEYQNTAPDEERLVAGRECENVTAHPLGELQVFFREKIRSYMYVHTNAMGIAFMLDPAMDLDDFVDCDDGNVDEQVRKRAQHCGLLTSTTGVPKLTAAILKFKSTKRRGEEMHRETYSMSSPRDCWSAKSDKKYPLL</sequence>
<comment type="caution">
    <text evidence="2">The sequence shown here is derived from an EMBL/GenBank/DDBJ whole genome shotgun (WGS) entry which is preliminary data.</text>
</comment>
<keyword evidence="3" id="KW-1185">Reference proteome</keyword>
<evidence type="ECO:0000313" key="1">
    <source>
        <dbReference type="EMBL" id="KAG2884304.1"/>
    </source>
</evidence>
<dbReference type="OrthoDB" id="4951847at2759"/>
<accession>A0A329SSI2</accession>
<dbReference type="Proteomes" id="UP000251314">
    <property type="component" value="Unassembled WGS sequence"/>
</dbReference>
<reference evidence="2 3" key="1">
    <citation type="submission" date="2018-01" db="EMBL/GenBank/DDBJ databases">
        <title>Draft genome of the strawberry crown rot pathogen Phytophthora cactorum.</title>
        <authorList>
            <person name="Armitage A.D."/>
            <person name="Lysoe E."/>
            <person name="Nellist C.F."/>
            <person name="Harrison R.J."/>
            <person name="Brurberg M.B."/>
        </authorList>
    </citation>
    <scope>NUCLEOTIDE SEQUENCE [LARGE SCALE GENOMIC DNA]</scope>
    <source>
        <strain evidence="2 3">10300</strain>
    </source>
</reference>
<dbReference type="AlphaFoldDB" id="A0A329SSI2"/>
<gene>
    <name evidence="2" type="ORF">PC110_g3959</name>
    <name evidence="1" type="ORF">PC115_g21379</name>
</gene>